<keyword evidence="4" id="KW-0747">Spliceosome</keyword>
<dbReference type="FunCoup" id="A0A0V0QPG9">
    <property type="interactions" value="427"/>
</dbReference>
<keyword evidence="9" id="KW-0687">Ribonucleoprotein</keyword>
<gene>
    <name evidence="13" type="ORF">PPERSA_12454</name>
</gene>
<dbReference type="InParanoid" id="A0A0V0QPG9"/>
<dbReference type="PROSITE" id="PS50102">
    <property type="entry name" value="RRM"/>
    <property type="match status" value="2"/>
</dbReference>
<dbReference type="EMBL" id="LDAU01000122">
    <property type="protein sequence ID" value="KRX04007.1"/>
    <property type="molecule type" value="Genomic_DNA"/>
</dbReference>
<keyword evidence="7" id="KW-0508">mRNA splicing</keyword>
<dbReference type="InterPro" id="IPR012677">
    <property type="entry name" value="Nucleotide-bd_a/b_plait_sf"/>
</dbReference>
<dbReference type="InterPro" id="IPR000504">
    <property type="entry name" value="RRM_dom"/>
</dbReference>
<dbReference type="PANTHER" id="PTHR10501">
    <property type="entry name" value="U1 SMALL NUCLEAR RIBONUCLEOPROTEIN A/U2 SMALL NUCLEAR RIBONUCLEOPROTEIN B"/>
    <property type="match status" value="1"/>
</dbReference>
<dbReference type="GO" id="GO:0008380">
    <property type="term" value="P:RNA splicing"/>
    <property type="evidence" value="ECO:0007669"/>
    <property type="project" value="UniProtKB-KW"/>
</dbReference>
<dbReference type="GO" id="GO:0003723">
    <property type="term" value="F:RNA binding"/>
    <property type="evidence" value="ECO:0007669"/>
    <property type="project" value="UniProtKB-UniRule"/>
</dbReference>
<dbReference type="Pfam" id="PF00076">
    <property type="entry name" value="RRM_1"/>
    <property type="match status" value="2"/>
</dbReference>
<dbReference type="OrthoDB" id="277802at2759"/>
<dbReference type="Proteomes" id="UP000054937">
    <property type="component" value="Unassembled WGS sequence"/>
</dbReference>
<name>A0A0V0QPG9_PSEPJ</name>
<feature type="compositionally biased region" description="Low complexity" evidence="11">
    <location>
        <begin position="117"/>
        <end position="134"/>
    </location>
</feature>
<reference evidence="13 14" key="1">
    <citation type="journal article" date="2015" name="Sci. Rep.">
        <title>Genome of the facultative scuticociliatosis pathogen Pseudocohnilembus persalinus provides insight into its virulence through horizontal gene transfer.</title>
        <authorList>
            <person name="Xiong J."/>
            <person name="Wang G."/>
            <person name="Cheng J."/>
            <person name="Tian M."/>
            <person name="Pan X."/>
            <person name="Warren A."/>
            <person name="Jiang C."/>
            <person name="Yuan D."/>
            <person name="Miao W."/>
        </authorList>
    </citation>
    <scope>NUCLEOTIDE SEQUENCE [LARGE SCALE GENOMIC DNA]</scope>
    <source>
        <strain evidence="13">36N120E</strain>
    </source>
</reference>
<comment type="caution">
    <text evidence="13">The sequence shown here is derived from an EMBL/GenBank/DDBJ whole genome shotgun (WGS) entry which is preliminary data.</text>
</comment>
<dbReference type="OMA" id="VRMIPTK"/>
<protein>
    <recommendedName>
        <fullName evidence="12">RRM domain-containing protein</fullName>
    </recommendedName>
</protein>
<dbReference type="GO" id="GO:0005681">
    <property type="term" value="C:spliceosomal complex"/>
    <property type="evidence" value="ECO:0007669"/>
    <property type="project" value="UniProtKB-KW"/>
</dbReference>
<keyword evidence="5" id="KW-0677">Repeat</keyword>
<dbReference type="FunFam" id="3.30.70.330:FF:000039">
    <property type="entry name" value="U1 small nuclear ribonucleoprotein A"/>
    <property type="match status" value="1"/>
</dbReference>
<evidence type="ECO:0000256" key="11">
    <source>
        <dbReference type="SAM" id="MobiDB-lite"/>
    </source>
</evidence>
<dbReference type="CDD" id="cd12247">
    <property type="entry name" value="RRM2_U1A_like"/>
    <property type="match status" value="1"/>
</dbReference>
<evidence type="ECO:0000256" key="5">
    <source>
        <dbReference type="ARBA" id="ARBA00022737"/>
    </source>
</evidence>
<organism evidence="13 14">
    <name type="scientific">Pseudocohnilembus persalinus</name>
    <name type="common">Ciliate</name>
    <dbReference type="NCBI Taxonomy" id="266149"/>
    <lineage>
        <taxon>Eukaryota</taxon>
        <taxon>Sar</taxon>
        <taxon>Alveolata</taxon>
        <taxon>Ciliophora</taxon>
        <taxon>Intramacronucleata</taxon>
        <taxon>Oligohymenophorea</taxon>
        <taxon>Scuticociliatia</taxon>
        <taxon>Philasterida</taxon>
        <taxon>Pseudocohnilembidae</taxon>
        <taxon>Pseudocohnilembus</taxon>
    </lineage>
</organism>
<dbReference type="AlphaFoldDB" id="A0A0V0QPG9"/>
<evidence type="ECO:0000256" key="3">
    <source>
        <dbReference type="ARBA" id="ARBA00022664"/>
    </source>
</evidence>
<evidence type="ECO:0000256" key="1">
    <source>
        <dbReference type="ARBA" id="ARBA00004123"/>
    </source>
</evidence>
<evidence type="ECO:0000256" key="6">
    <source>
        <dbReference type="ARBA" id="ARBA00022884"/>
    </source>
</evidence>
<evidence type="ECO:0000256" key="4">
    <source>
        <dbReference type="ARBA" id="ARBA00022728"/>
    </source>
</evidence>
<comment type="subcellular location">
    <subcellularLocation>
        <location evidence="1">Nucleus</location>
    </subcellularLocation>
</comment>
<sequence>MQQINQFNQEGIPKETLYLKNINDKISSEDIKYGLYYLFKQYGEIVEIVSKKNNTMRGQAFVVFDNITSATNAKSLLQGYNFYGKALSIQFAKNSSEKTLQLEEFDKNARKKRRMNKNPQENGEDNQNQNNIHSNQANNNQVFQQQLEQHQQNVQLNAESNILHLEELPEQITKYVLESLFGQYPGYVETRHIPQRQMAFVEYQSNDQAKVALIGLQGFRLTETEFLRINYQKQQ</sequence>
<dbReference type="SUPFAM" id="SSF54928">
    <property type="entry name" value="RNA-binding domain, RBD"/>
    <property type="match status" value="1"/>
</dbReference>
<evidence type="ECO:0000256" key="2">
    <source>
        <dbReference type="ARBA" id="ARBA00007243"/>
    </source>
</evidence>
<evidence type="ECO:0000256" key="10">
    <source>
        <dbReference type="PROSITE-ProRule" id="PRU00176"/>
    </source>
</evidence>
<feature type="domain" description="RRM" evidence="12">
    <location>
        <begin position="161"/>
        <end position="234"/>
    </location>
</feature>
<keyword evidence="8" id="KW-0539">Nucleus</keyword>
<evidence type="ECO:0000313" key="13">
    <source>
        <dbReference type="EMBL" id="KRX04007.1"/>
    </source>
</evidence>
<dbReference type="GO" id="GO:0006397">
    <property type="term" value="P:mRNA processing"/>
    <property type="evidence" value="ECO:0007669"/>
    <property type="project" value="UniProtKB-KW"/>
</dbReference>
<dbReference type="SMART" id="SM00360">
    <property type="entry name" value="RRM"/>
    <property type="match status" value="2"/>
</dbReference>
<evidence type="ECO:0000313" key="14">
    <source>
        <dbReference type="Proteomes" id="UP000054937"/>
    </source>
</evidence>
<feature type="region of interest" description="Disordered" evidence="11">
    <location>
        <begin position="102"/>
        <end position="134"/>
    </location>
</feature>
<evidence type="ECO:0000259" key="12">
    <source>
        <dbReference type="PROSITE" id="PS50102"/>
    </source>
</evidence>
<dbReference type="FunFam" id="3.30.70.330:FF:000029">
    <property type="entry name" value="U2 small nuclear ribonucleoprotein B"/>
    <property type="match status" value="1"/>
</dbReference>
<dbReference type="GO" id="GO:0030532">
    <property type="term" value="C:small nuclear ribonucleoprotein complex"/>
    <property type="evidence" value="ECO:0007669"/>
    <property type="project" value="UniProtKB-ARBA"/>
</dbReference>
<feature type="domain" description="RRM" evidence="12">
    <location>
        <begin position="15"/>
        <end position="94"/>
    </location>
</feature>
<evidence type="ECO:0000256" key="8">
    <source>
        <dbReference type="ARBA" id="ARBA00023242"/>
    </source>
</evidence>
<accession>A0A0V0QPG9</accession>
<keyword evidence="3" id="KW-0507">mRNA processing</keyword>
<proteinExistence type="inferred from homology"/>
<evidence type="ECO:0000256" key="9">
    <source>
        <dbReference type="ARBA" id="ARBA00023274"/>
    </source>
</evidence>
<keyword evidence="6 10" id="KW-0694">RNA-binding</keyword>
<comment type="similarity">
    <text evidence="2">Belongs to the RRM U1 A/B'' family.</text>
</comment>
<dbReference type="InterPro" id="IPR035979">
    <property type="entry name" value="RBD_domain_sf"/>
</dbReference>
<evidence type="ECO:0000256" key="7">
    <source>
        <dbReference type="ARBA" id="ARBA00023187"/>
    </source>
</evidence>
<dbReference type="Gene3D" id="3.30.70.330">
    <property type="match status" value="2"/>
</dbReference>
<dbReference type="CDD" id="cd12246">
    <property type="entry name" value="RRM1_U1A_like"/>
    <property type="match status" value="1"/>
</dbReference>
<keyword evidence="14" id="KW-1185">Reference proteome</keyword>